<dbReference type="AlphaFoldDB" id="A0A1B9Y3Q0"/>
<comment type="caution">
    <text evidence="1">The sequence shown here is derived from an EMBL/GenBank/DDBJ whole genome shotgun (WGS) entry which is preliminary data.</text>
</comment>
<organism evidence="1 2">
    <name type="scientific">Tenacibaculum soleae</name>
    <dbReference type="NCBI Taxonomy" id="447689"/>
    <lineage>
        <taxon>Bacteria</taxon>
        <taxon>Pseudomonadati</taxon>
        <taxon>Bacteroidota</taxon>
        <taxon>Flavobacteriia</taxon>
        <taxon>Flavobacteriales</taxon>
        <taxon>Flavobacteriaceae</taxon>
        <taxon>Tenacibaculum</taxon>
    </lineage>
</organism>
<sequence length="87" mass="10008">MKLYKKLLKRIEDGDPIYCNETFAKDLEAVANKHFGQLAIQRVVSSAFLVQHKETLINYGLFSTRKKAENYIDNNTDLFGIQEVKIA</sequence>
<protein>
    <submittedName>
        <fullName evidence="1">Uncharacterized protein</fullName>
    </submittedName>
</protein>
<evidence type="ECO:0000313" key="1">
    <source>
        <dbReference type="EMBL" id="OCK44369.1"/>
    </source>
</evidence>
<reference evidence="1 2" key="1">
    <citation type="submission" date="2016-06" db="EMBL/GenBank/DDBJ databases">
        <title>Draft Genome Sequence of Tenacibaculum soleae UCD-KL19.</title>
        <authorList>
            <person name="Eisen J.A."/>
            <person name="Coil D.A."/>
            <person name="Lujan K.M."/>
        </authorList>
    </citation>
    <scope>NUCLEOTIDE SEQUENCE [LARGE SCALE GENOMIC DNA]</scope>
    <source>
        <strain evidence="1 2">UCD-KL19</strain>
    </source>
</reference>
<evidence type="ECO:0000313" key="2">
    <source>
        <dbReference type="Proteomes" id="UP000093186"/>
    </source>
</evidence>
<accession>A0A1B9Y3Q0</accession>
<name>A0A1B9Y3Q0_9FLAO</name>
<gene>
    <name evidence="1" type="ORF">BA195_06745</name>
</gene>
<proteinExistence type="predicted"/>
<dbReference type="EMBL" id="MAKX01000001">
    <property type="protein sequence ID" value="OCK44369.1"/>
    <property type="molecule type" value="Genomic_DNA"/>
</dbReference>
<keyword evidence="2" id="KW-1185">Reference proteome</keyword>
<dbReference type="Proteomes" id="UP000093186">
    <property type="component" value="Unassembled WGS sequence"/>
</dbReference>
<dbReference type="RefSeq" id="WP_068703673.1">
    <property type="nucleotide sequence ID" value="NZ_MAKX01000001.1"/>
</dbReference>
<dbReference type="STRING" id="447689.BA195_06745"/>